<dbReference type="SUPFAM" id="SSF53756">
    <property type="entry name" value="UDP-Glycosyltransferase/glycogen phosphorylase"/>
    <property type="match status" value="1"/>
</dbReference>
<dbReference type="Proteomes" id="UP000231987">
    <property type="component" value="Unassembled WGS sequence"/>
</dbReference>
<name>A0A2J0Z6V2_RHIML</name>
<protein>
    <submittedName>
        <fullName evidence="4">Glycosyl transferase</fullName>
    </submittedName>
</protein>
<dbReference type="InterPro" id="IPR022623">
    <property type="entry name" value="Glyco_trans_4"/>
</dbReference>
<evidence type="ECO:0000259" key="3">
    <source>
        <dbReference type="Pfam" id="PF12000"/>
    </source>
</evidence>
<dbReference type="Pfam" id="PF12000">
    <property type="entry name" value="Glyco_trans_4_3"/>
    <property type="match status" value="1"/>
</dbReference>
<feature type="domain" description="Glycosyl transferase family 1" evidence="2">
    <location>
        <begin position="212"/>
        <end position="380"/>
    </location>
</feature>
<dbReference type="GO" id="GO:0009103">
    <property type="term" value="P:lipopolysaccharide biosynthetic process"/>
    <property type="evidence" value="ECO:0007669"/>
    <property type="project" value="TreeGrafter"/>
</dbReference>
<dbReference type="PANTHER" id="PTHR46401:SF2">
    <property type="entry name" value="GLYCOSYLTRANSFERASE WBBK-RELATED"/>
    <property type="match status" value="1"/>
</dbReference>
<dbReference type="Pfam" id="PF00534">
    <property type="entry name" value="Glycos_transf_1"/>
    <property type="match status" value="1"/>
</dbReference>
<dbReference type="Gene3D" id="3.40.50.2000">
    <property type="entry name" value="Glycogen Phosphorylase B"/>
    <property type="match status" value="2"/>
</dbReference>
<proteinExistence type="predicted"/>
<dbReference type="InterPro" id="IPR001296">
    <property type="entry name" value="Glyco_trans_1"/>
</dbReference>
<dbReference type="GO" id="GO:0016757">
    <property type="term" value="F:glycosyltransferase activity"/>
    <property type="evidence" value="ECO:0007669"/>
    <property type="project" value="InterPro"/>
</dbReference>
<gene>
    <name evidence="4" type="ORF">CEJ86_05525</name>
</gene>
<sequence length="417" mass="46103">MKMHVAFVHRRGFGQFAALARHLAEAGNEVTLVTETVDQRIPSVRVVRHRAEPGPQPNPQIARHLAVPDHHVRIGHRVAETFEAMGRLGQTPDIVLGHIGWGSMMFVKDVLPRVPALGYCEFFYRSDGADVGFAPDDRPDPETRKRLRLRNIAQLLSLEAMDGGISPTNWQKSLYPADARQRIAVCHEGVDTRRFRPDPAASLKLPDGRVLKAGDPVVTFVARDLEPYRGFPQALEAAAKVVRRHPDALFVFVGGDGVSYGAPPPGGGSWKEHLLASLDVPRERLIFPGVVPHSVLRQLFQISAAHLYLTYPFVLSWSVLEAMACGALVIGSDTAPVQEVIRSGRNGLLVPFFDTDALAETIVRALNRPDNFRELRGAARRTVEQRFRLDDCLARQLTLIGNLTGRNAAQAKETQFV</sequence>
<evidence type="ECO:0000259" key="2">
    <source>
        <dbReference type="Pfam" id="PF00534"/>
    </source>
</evidence>
<evidence type="ECO:0000313" key="5">
    <source>
        <dbReference type="Proteomes" id="UP000231987"/>
    </source>
</evidence>
<feature type="domain" description="Glycosyl transferase family 4" evidence="3">
    <location>
        <begin position="27"/>
        <end position="195"/>
    </location>
</feature>
<reference evidence="4 5" key="1">
    <citation type="submission" date="2017-06" db="EMBL/GenBank/DDBJ databases">
        <title>Ensifer strains isolated from leguminous trees and herbs display diverse denitrification phenotypes with some acting as strong N2O sinks.</title>
        <authorList>
            <person name="Woliy K."/>
            <person name="Mania D."/>
            <person name="Bakken L.R."/>
            <person name="Frostegard A."/>
        </authorList>
    </citation>
    <scope>NUCLEOTIDE SEQUENCE [LARGE SCALE GENOMIC DNA]</scope>
    <source>
        <strain evidence="4 5">AC50a</strain>
    </source>
</reference>
<keyword evidence="1 4" id="KW-0808">Transferase</keyword>
<accession>A0A2J0Z6V2</accession>
<evidence type="ECO:0000256" key="1">
    <source>
        <dbReference type="ARBA" id="ARBA00022679"/>
    </source>
</evidence>
<dbReference type="EMBL" id="NJGD01000002">
    <property type="protein sequence ID" value="PJR16251.1"/>
    <property type="molecule type" value="Genomic_DNA"/>
</dbReference>
<dbReference type="PANTHER" id="PTHR46401">
    <property type="entry name" value="GLYCOSYLTRANSFERASE WBBK-RELATED"/>
    <property type="match status" value="1"/>
</dbReference>
<dbReference type="AlphaFoldDB" id="A0A2J0Z6V2"/>
<comment type="caution">
    <text evidence="4">The sequence shown here is derived from an EMBL/GenBank/DDBJ whole genome shotgun (WGS) entry which is preliminary data.</text>
</comment>
<organism evidence="4 5">
    <name type="scientific">Rhizobium meliloti</name>
    <name type="common">Ensifer meliloti</name>
    <name type="synonym">Sinorhizobium meliloti</name>
    <dbReference type="NCBI Taxonomy" id="382"/>
    <lineage>
        <taxon>Bacteria</taxon>
        <taxon>Pseudomonadati</taxon>
        <taxon>Pseudomonadota</taxon>
        <taxon>Alphaproteobacteria</taxon>
        <taxon>Hyphomicrobiales</taxon>
        <taxon>Rhizobiaceae</taxon>
        <taxon>Sinorhizobium/Ensifer group</taxon>
        <taxon>Sinorhizobium</taxon>
    </lineage>
</organism>
<evidence type="ECO:0000313" key="4">
    <source>
        <dbReference type="EMBL" id="PJR16251.1"/>
    </source>
</evidence>
<dbReference type="RefSeq" id="WP_100670223.1">
    <property type="nucleotide sequence ID" value="NZ_NJGD01000002.1"/>
</dbReference>
<dbReference type="CDD" id="cd03818">
    <property type="entry name" value="GT4_ExpC-like"/>
    <property type="match status" value="1"/>
</dbReference>